<evidence type="ECO:0000313" key="6">
    <source>
        <dbReference type="Proteomes" id="UP000256977"/>
    </source>
</evidence>
<dbReference type="InterPro" id="IPR003313">
    <property type="entry name" value="AraC-bd"/>
</dbReference>
<dbReference type="RefSeq" id="WP_116064924.1">
    <property type="nucleotide sequence ID" value="NZ_QRDZ01000039.1"/>
</dbReference>
<dbReference type="Pfam" id="PF12833">
    <property type="entry name" value="HTH_18"/>
    <property type="match status" value="1"/>
</dbReference>
<evidence type="ECO:0000256" key="2">
    <source>
        <dbReference type="ARBA" id="ARBA00023125"/>
    </source>
</evidence>
<sequence length="289" mass="32220">MTKQATYRVASNSSGFRKGELNVLFAGESQTNSLHRIGPKVVDYYLLHHVLSGRGLFRMGDIELNLGEGDSFLIYPGTLFHYVSDENNPWKYRWVAFSGSAAAALVKEAGFEPERPYTHTGGDSAPGERCRAIFEAFRGRSGSAALAASGHFHLLLASLREASEDSAPEAPRPGTHSEELARQVIGYLSTQYAEPITIEGMAETLGYNRAYLSRIFKQHAGMSPATFLTKLRVDHGRRLLRERPELTVEQIASSVGFQDALYFSKQFRRWYAQSPTEYRTAVDDSLKTK</sequence>
<dbReference type="InterPro" id="IPR018062">
    <property type="entry name" value="HTH_AraC-typ_CS"/>
</dbReference>
<dbReference type="Proteomes" id="UP000256977">
    <property type="component" value="Unassembled WGS sequence"/>
</dbReference>
<dbReference type="PROSITE" id="PS00041">
    <property type="entry name" value="HTH_ARAC_FAMILY_1"/>
    <property type="match status" value="1"/>
</dbReference>
<dbReference type="PANTHER" id="PTHR43280">
    <property type="entry name" value="ARAC-FAMILY TRANSCRIPTIONAL REGULATOR"/>
    <property type="match status" value="1"/>
</dbReference>
<comment type="caution">
    <text evidence="5">The sequence shown here is derived from an EMBL/GenBank/DDBJ whole genome shotgun (WGS) entry which is preliminary data.</text>
</comment>
<gene>
    <name evidence="5" type="ORF">DFP98_13950</name>
</gene>
<evidence type="ECO:0000256" key="3">
    <source>
        <dbReference type="ARBA" id="ARBA00023163"/>
    </source>
</evidence>
<dbReference type="PANTHER" id="PTHR43280:SF30">
    <property type="entry name" value="MMSAB OPERON REGULATORY PROTEIN"/>
    <property type="match status" value="1"/>
</dbReference>
<keyword evidence="2" id="KW-0238">DNA-binding</keyword>
<dbReference type="Gene3D" id="1.10.10.60">
    <property type="entry name" value="Homeodomain-like"/>
    <property type="match status" value="2"/>
</dbReference>
<organism evidence="5 6">
    <name type="scientific">Cohnella phaseoli</name>
    <dbReference type="NCBI Taxonomy" id="456490"/>
    <lineage>
        <taxon>Bacteria</taxon>
        <taxon>Bacillati</taxon>
        <taxon>Bacillota</taxon>
        <taxon>Bacilli</taxon>
        <taxon>Bacillales</taxon>
        <taxon>Paenibacillaceae</taxon>
        <taxon>Cohnella</taxon>
    </lineage>
</organism>
<dbReference type="InterPro" id="IPR020449">
    <property type="entry name" value="Tscrpt_reg_AraC-type_HTH"/>
</dbReference>
<proteinExistence type="predicted"/>
<reference evidence="5 6" key="1">
    <citation type="submission" date="2018-07" db="EMBL/GenBank/DDBJ databases">
        <title>Genomic Encyclopedia of Type Strains, Phase III (KMG-III): the genomes of soil and plant-associated and newly described type strains.</title>
        <authorList>
            <person name="Whitman W."/>
        </authorList>
    </citation>
    <scope>NUCLEOTIDE SEQUENCE [LARGE SCALE GENOMIC DNA]</scope>
    <source>
        <strain evidence="5 6">CECT 7287</strain>
    </source>
</reference>
<evidence type="ECO:0000256" key="1">
    <source>
        <dbReference type="ARBA" id="ARBA00023015"/>
    </source>
</evidence>
<dbReference type="GO" id="GO:0003700">
    <property type="term" value="F:DNA-binding transcription factor activity"/>
    <property type="evidence" value="ECO:0007669"/>
    <property type="project" value="InterPro"/>
</dbReference>
<dbReference type="AlphaFoldDB" id="A0A3D9I3Y1"/>
<dbReference type="InterPro" id="IPR009057">
    <property type="entry name" value="Homeodomain-like_sf"/>
</dbReference>
<protein>
    <submittedName>
        <fullName evidence="5">AraC-like protein</fullName>
    </submittedName>
</protein>
<dbReference type="PRINTS" id="PR00032">
    <property type="entry name" value="HTHARAC"/>
</dbReference>
<dbReference type="SUPFAM" id="SSF46689">
    <property type="entry name" value="Homeodomain-like"/>
    <property type="match status" value="2"/>
</dbReference>
<keyword evidence="1" id="KW-0805">Transcription regulation</keyword>
<evidence type="ECO:0000313" key="5">
    <source>
        <dbReference type="EMBL" id="RED56492.1"/>
    </source>
</evidence>
<dbReference type="SUPFAM" id="SSF51215">
    <property type="entry name" value="Regulatory protein AraC"/>
    <property type="match status" value="1"/>
</dbReference>
<dbReference type="PROSITE" id="PS01124">
    <property type="entry name" value="HTH_ARAC_FAMILY_2"/>
    <property type="match status" value="1"/>
</dbReference>
<dbReference type="Pfam" id="PF02311">
    <property type="entry name" value="AraC_binding"/>
    <property type="match status" value="1"/>
</dbReference>
<feature type="domain" description="HTH araC/xylS-type" evidence="4">
    <location>
        <begin position="182"/>
        <end position="281"/>
    </location>
</feature>
<accession>A0A3D9I3Y1</accession>
<name>A0A3D9I3Y1_9BACL</name>
<dbReference type="OrthoDB" id="9813413at2"/>
<keyword evidence="3" id="KW-0804">Transcription</keyword>
<dbReference type="InterPro" id="IPR037923">
    <property type="entry name" value="HTH-like"/>
</dbReference>
<dbReference type="Gene3D" id="2.60.120.280">
    <property type="entry name" value="Regulatory protein AraC"/>
    <property type="match status" value="1"/>
</dbReference>
<dbReference type="CDD" id="cd06986">
    <property type="entry name" value="cupin_MmsR-like_N"/>
    <property type="match status" value="1"/>
</dbReference>
<dbReference type="SMART" id="SM00342">
    <property type="entry name" value="HTH_ARAC"/>
    <property type="match status" value="1"/>
</dbReference>
<dbReference type="InterPro" id="IPR018060">
    <property type="entry name" value="HTH_AraC"/>
</dbReference>
<keyword evidence="6" id="KW-1185">Reference proteome</keyword>
<dbReference type="EMBL" id="QRDZ01000039">
    <property type="protein sequence ID" value="RED56492.1"/>
    <property type="molecule type" value="Genomic_DNA"/>
</dbReference>
<evidence type="ECO:0000259" key="4">
    <source>
        <dbReference type="PROSITE" id="PS01124"/>
    </source>
</evidence>
<dbReference type="GO" id="GO:0043565">
    <property type="term" value="F:sequence-specific DNA binding"/>
    <property type="evidence" value="ECO:0007669"/>
    <property type="project" value="InterPro"/>
</dbReference>